<protein>
    <recommendedName>
        <fullName evidence="3">asparagine synthase (glutamine-hydrolyzing)</fullName>
        <ecNumber evidence="3">6.3.5.4</ecNumber>
    </recommendedName>
</protein>
<comment type="similarity">
    <text evidence="2">Belongs to the asparagine synthetase family.</text>
</comment>
<dbReference type="InterPro" id="IPR029055">
    <property type="entry name" value="Ntn_hydrolases_N"/>
</dbReference>
<evidence type="ECO:0000256" key="8">
    <source>
        <dbReference type="ARBA" id="ARBA00048741"/>
    </source>
</evidence>
<reference evidence="10 11" key="1">
    <citation type="submission" date="2023-02" db="EMBL/GenBank/DDBJ databases">
        <authorList>
            <person name="Maleckis M."/>
        </authorList>
    </citation>
    <scope>NUCLEOTIDE SEQUENCE [LARGE SCALE GENOMIC DNA]</scope>
    <source>
        <strain evidence="10 11">P8-A2</strain>
    </source>
</reference>
<evidence type="ECO:0000256" key="7">
    <source>
        <dbReference type="ARBA" id="ARBA00022962"/>
    </source>
</evidence>
<evidence type="ECO:0000256" key="2">
    <source>
        <dbReference type="ARBA" id="ARBA00005752"/>
    </source>
</evidence>
<feature type="domain" description="Glutamine amidotransferase type-2" evidence="9">
    <location>
        <begin position="2"/>
        <end position="216"/>
    </location>
</feature>
<dbReference type="EC" id="6.3.5.4" evidence="3"/>
<dbReference type="InterPro" id="IPR017932">
    <property type="entry name" value="GATase_2_dom"/>
</dbReference>
<evidence type="ECO:0000313" key="10">
    <source>
        <dbReference type="EMBL" id="MDU8997266.1"/>
    </source>
</evidence>
<keyword evidence="5" id="KW-0067">ATP-binding</keyword>
<keyword evidence="6" id="KW-0028">Amino-acid biosynthesis</keyword>
<dbReference type="CDD" id="cd01991">
    <property type="entry name" value="Asn_synthase_B_C"/>
    <property type="match status" value="1"/>
</dbReference>
<evidence type="ECO:0000256" key="4">
    <source>
        <dbReference type="ARBA" id="ARBA00022741"/>
    </source>
</evidence>
<comment type="caution">
    <text evidence="10">The sequence shown here is derived from an EMBL/GenBank/DDBJ whole genome shotgun (WGS) entry which is preliminary data.</text>
</comment>
<dbReference type="Gene3D" id="3.60.20.10">
    <property type="entry name" value="Glutamine Phosphoribosylpyrophosphate, subunit 1, domain 1"/>
    <property type="match status" value="1"/>
</dbReference>
<dbReference type="EMBL" id="JARAKF010000001">
    <property type="protein sequence ID" value="MDU8997266.1"/>
    <property type="molecule type" value="Genomic_DNA"/>
</dbReference>
<dbReference type="InterPro" id="IPR033738">
    <property type="entry name" value="AsnB_N"/>
</dbReference>
<evidence type="ECO:0000256" key="1">
    <source>
        <dbReference type="ARBA" id="ARBA00005187"/>
    </source>
</evidence>
<dbReference type="PANTHER" id="PTHR43284:SF1">
    <property type="entry name" value="ASPARAGINE SYNTHETASE"/>
    <property type="match status" value="1"/>
</dbReference>
<dbReference type="PROSITE" id="PS51278">
    <property type="entry name" value="GATASE_TYPE_2"/>
    <property type="match status" value="1"/>
</dbReference>
<keyword evidence="7" id="KW-0315">Glutamine amidotransferase</keyword>
<proteinExistence type="inferred from homology"/>
<dbReference type="RefSeq" id="WP_143608141.1">
    <property type="nucleotide sequence ID" value="NZ_JARAKF010000001.1"/>
</dbReference>
<dbReference type="InterPro" id="IPR001962">
    <property type="entry name" value="Asn_synthase"/>
</dbReference>
<evidence type="ECO:0000256" key="6">
    <source>
        <dbReference type="ARBA" id="ARBA00022888"/>
    </source>
</evidence>
<accession>A0ABU3UTK2</accession>
<keyword evidence="4" id="KW-0547">Nucleotide-binding</keyword>
<dbReference type="Gene3D" id="3.40.50.620">
    <property type="entry name" value="HUPs"/>
    <property type="match status" value="1"/>
</dbReference>
<dbReference type="Pfam" id="PF00733">
    <property type="entry name" value="Asn_synthase"/>
    <property type="match status" value="1"/>
</dbReference>
<comment type="pathway">
    <text evidence="1">Amino-acid biosynthesis; L-asparagine biosynthesis; L-asparagine from L-aspartate (L-Gln route): step 1/1.</text>
</comment>
<keyword evidence="6" id="KW-0061">Asparagine biosynthesis</keyword>
<gene>
    <name evidence="10" type="ORF">PU648_33980</name>
</gene>
<sequence>MCGFVVLLNHTARRPPPSHGDPCAALAHRGPDASGHLDLGGGNWHAALHFRRLAVVDLDPRSDQPFGSPQRGVMVYNGEIYNASYLREVLRKRQVTFTTEGDTEVLYELLLQPDAPRLLDQVDGMFAFALLLPDGELRYGRDRLGVKPLYAAVDAAGRTVALASEIEPLRAAGLTGDVDPVAVAQGAMFLWTPPPRTGWQRVRAVPAGTVLSRRAPGYDAASPWWRAGAATPAEDIGAAVRASVARQVRADVTVGLLLSGGLDSTWLGVEMSREGFAGPAFAARARTTAPTAEPFEDDAPYAARVARRLGLPLTWVDLDVDVLRRIPELVSAMELPFGDPAAVTLMQLSRAACGEATVLLSGLGVEELFLGYERYQAVLLLQRLPAWARPALGATTVVPGPRRYRGRADKFGRLLQLGPRDWSWATQAYYSGREWAALSPFVGLEAVTERHREVAGGVLDAGGTPLSALAECDRRLFLPGLNLLYGDRASMRASAELRVPFLGEPVVATALGAVAEEQLRLGDGKARFRAAAVASGVPEFVARRPKTGFGAPVRSLLREHGDRLWAEVRRSPLFDDVFDRRTADRLVAEHVRGRRDRGLAVFGLFCAAVWWELNAVGGAGRTADVLSGYEAAVVG</sequence>
<dbReference type="PANTHER" id="PTHR43284">
    <property type="entry name" value="ASPARAGINE SYNTHETASE (GLUTAMINE-HYDROLYZING)"/>
    <property type="match status" value="1"/>
</dbReference>
<dbReference type="PIRSF" id="PIRSF001589">
    <property type="entry name" value="Asn_synthetase_glu-h"/>
    <property type="match status" value="1"/>
</dbReference>
<dbReference type="SUPFAM" id="SSF52402">
    <property type="entry name" value="Adenine nucleotide alpha hydrolases-like"/>
    <property type="match status" value="1"/>
</dbReference>
<dbReference type="CDD" id="cd00712">
    <property type="entry name" value="AsnB"/>
    <property type="match status" value="1"/>
</dbReference>
<evidence type="ECO:0000259" key="9">
    <source>
        <dbReference type="PROSITE" id="PS51278"/>
    </source>
</evidence>
<keyword evidence="11" id="KW-1185">Reference proteome</keyword>
<evidence type="ECO:0000256" key="5">
    <source>
        <dbReference type="ARBA" id="ARBA00022840"/>
    </source>
</evidence>
<dbReference type="Proteomes" id="UP001257627">
    <property type="component" value="Unassembled WGS sequence"/>
</dbReference>
<organism evidence="10 11">
    <name type="scientific">Streptomyces mirabilis</name>
    <dbReference type="NCBI Taxonomy" id="68239"/>
    <lineage>
        <taxon>Bacteria</taxon>
        <taxon>Bacillati</taxon>
        <taxon>Actinomycetota</taxon>
        <taxon>Actinomycetes</taxon>
        <taxon>Kitasatosporales</taxon>
        <taxon>Streptomycetaceae</taxon>
        <taxon>Streptomyces</taxon>
    </lineage>
</organism>
<evidence type="ECO:0000256" key="3">
    <source>
        <dbReference type="ARBA" id="ARBA00012737"/>
    </source>
</evidence>
<dbReference type="Pfam" id="PF13537">
    <property type="entry name" value="GATase_7"/>
    <property type="match status" value="1"/>
</dbReference>
<dbReference type="InterPro" id="IPR006426">
    <property type="entry name" value="Asn_synth_AEB"/>
</dbReference>
<comment type="catalytic activity">
    <reaction evidence="8">
        <text>L-aspartate + L-glutamine + ATP + H2O = L-asparagine + L-glutamate + AMP + diphosphate + H(+)</text>
        <dbReference type="Rhea" id="RHEA:12228"/>
        <dbReference type="ChEBI" id="CHEBI:15377"/>
        <dbReference type="ChEBI" id="CHEBI:15378"/>
        <dbReference type="ChEBI" id="CHEBI:29985"/>
        <dbReference type="ChEBI" id="CHEBI:29991"/>
        <dbReference type="ChEBI" id="CHEBI:30616"/>
        <dbReference type="ChEBI" id="CHEBI:33019"/>
        <dbReference type="ChEBI" id="CHEBI:58048"/>
        <dbReference type="ChEBI" id="CHEBI:58359"/>
        <dbReference type="ChEBI" id="CHEBI:456215"/>
        <dbReference type="EC" id="6.3.5.4"/>
    </reaction>
</comment>
<dbReference type="InterPro" id="IPR051786">
    <property type="entry name" value="ASN_synthetase/amidase"/>
</dbReference>
<dbReference type="InterPro" id="IPR014729">
    <property type="entry name" value="Rossmann-like_a/b/a_fold"/>
</dbReference>
<evidence type="ECO:0000313" key="11">
    <source>
        <dbReference type="Proteomes" id="UP001257627"/>
    </source>
</evidence>
<dbReference type="SUPFAM" id="SSF56235">
    <property type="entry name" value="N-terminal nucleophile aminohydrolases (Ntn hydrolases)"/>
    <property type="match status" value="1"/>
</dbReference>
<name>A0ABU3UTK2_9ACTN</name>